<evidence type="ECO:0000313" key="2">
    <source>
        <dbReference type="EMBL" id="GMN49469.1"/>
    </source>
</evidence>
<dbReference type="EMBL" id="BTGU01000031">
    <property type="protein sequence ID" value="GMN49469.1"/>
    <property type="molecule type" value="Genomic_DNA"/>
</dbReference>
<feature type="compositionally biased region" description="Basic and acidic residues" evidence="1">
    <location>
        <begin position="7"/>
        <end position="22"/>
    </location>
</feature>
<gene>
    <name evidence="2" type="ORF">TIFTF001_018640</name>
</gene>
<reference evidence="2" key="1">
    <citation type="submission" date="2023-07" db="EMBL/GenBank/DDBJ databases">
        <title>draft genome sequence of fig (Ficus carica).</title>
        <authorList>
            <person name="Takahashi T."/>
            <person name="Nishimura K."/>
        </authorList>
    </citation>
    <scope>NUCLEOTIDE SEQUENCE</scope>
</reference>
<sequence>MGFEEEIGMRSRGERERGRGARENEWWNCGQRRLEAREKGRGARENGGEVARERTRENRGRGHDGGDGFRGRV</sequence>
<comment type="caution">
    <text evidence="2">The sequence shown here is derived from an EMBL/GenBank/DDBJ whole genome shotgun (WGS) entry which is preliminary data.</text>
</comment>
<name>A0AA88A4S1_FICCA</name>
<dbReference type="AlphaFoldDB" id="A0AA88A4S1"/>
<accession>A0AA88A4S1</accession>
<keyword evidence="3" id="KW-1185">Reference proteome</keyword>
<dbReference type="Proteomes" id="UP001187192">
    <property type="component" value="Unassembled WGS sequence"/>
</dbReference>
<evidence type="ECO:0000256" key="1">
    <source>
        <dbReference type="SAM" id="MobiDB-lite"/>
    </source>
</evidence>
<protein>
    <submittedName>
        <fullName evidence="2">Uncharacterized protein</fullName>
    </submittedName>
</protein>
<feature type="region of interest" description="Disordered" evidence="1">
    <location>
        <begin position="1"/>
        <end position="22"/>
    </location>
</feature>
<feature type="region of interest" description="Disordered" evidence="1">
    <location>
        <begin position="36"/>
        <end position="73"/>
    </location>
</feature>
<organism evidence="2 3">
    <name type="scientific">Ficus carica</name>
    <name type="common">Common fig</name>
    <dbReference type="NCBI Taxonomy" id="3494"/>
    <lineage>
        <taxon>Eukaryota</taxon>
        <taxon>Viridiplantae</taxon>
        <taxon>Streptophyta</taxon>
        <taxon>Embryophyta</taxon>
        <taxon>Tracheophyta</taxon>
        <taxon>Spermatophyta</taxon>
        <taxon>Magnoliopsida</taxon>
        <taxon>eudicotyledons</taxon>
        <taxon>Gunneridae</taxon>
        <taxon>Pentapetalae</taxon>
        <taxon>rosids</taxon>
        <taxon>fabids</taxon>
        <taxon>Rosales</taxon>
        <taxon>Moraceae</taxon>
        <taxon>Ficeae</taxon>
        <taxon>Ficus</taxon>
    </lineage>
</organism>
<proteinExistence type="predicted"/>
<evidence type="ECO:0000313" key="3">
    <source>
        <dbReference type="Proteomes" id="UP001187192"/>
    </source>
</evidence>